<feature type="region of interest" description="Disordered" evidence="9">
    <location>
        <begin position="255"/>
        <end position="305"/>
    </location>
</feature>
<name>A0ABP8XI73_9MICO</name>
<dbReference type="PANTHER" id="PTHR47962:SF5">
    <property type="entry name" value="ATP-DEPENDENT HELICASE LHR-RELATED"/>
    <property type="match status" value="1"/>
</dbReference>
<dbReference type="Pfam" id="PF00270">
    <property type="entry name" value="DEAD"/>
    <property type="match status" value="1"/>
</dbReference>
<dbReference type="InterPro" id="IPR013701">
    <property type="entry name" value="Lhr-like_DEAD/DEAH_assoc"/>
</dbReference>
<evidence type="ECO:0000256" key="3">
    <source>
        <dbReference type="ARBA" id="ARBA00022801"/>
    </source>
</evidence>
<dbReference type="PROSITE" id="PS51192">
    <property type="entry name" value="HELICASE_ATP_BIND_1"/>
    <property type="match status" value="1"/>
</dbReference>
<dbReference type="PANTHER" id="PTHR47962">
    <property type="entry name" value="ATP-DEPENDENT HELICASE LHR-RELATED-RELATED"/>
    <property type="match status" value="1"/>
</dbReference>
<feature type="region of interest" description="Disordered" evidence="9">
    <location>
        <begin position="832"/>
        <end position="854"/>
    </location>
</feature>
<dbReference type="CDD" id="cd17922">
    <property type="entry name" value="DEXHc_LHR-like"/>
    <property type="match status" value="1"/>
</dbReference>
<dbReference type="Pfam" id="PF23235">
    <property type="entry name" value="WHD_3rd_Lhr"/>
    <property type="match status" value="1"/>
</dbReference>
<feature type="region of interest" description="Disordered" evidence="9">
    <location>
        <begin position="1576"/>
        <end position="1622"/>
    </location>
</feature>
<evidence type="ECO:0000313" key="12">
    <source>
        <dbReference type="EMBL" id="GAA4706224.1"/>
    </source>
</evidence>
<proteinExistence type="predicted"/>
<keyword evidence="8" id="KW-0413">Isomerase</keyword>
<evidence type="ECO:0000256" key="8">
    <source>
        <dbReference type="ARBA" id="ARBA00023235"/>
    </source>
</evidence>
<keyword evidence="5" id="KW-0067">ATP-binding</keyword>
<keyword evidence="6" id="KW-0238">DNA-binding</keyword>
<dbReference type="Pfam" id="PF23236">
    <property type="entry name" value="WHD_2nd_Lhr"/>
    <property type="match status" value="1"/>
</dbReference>
<gene>
    <name evidence="12" type="ORF">GCM10023198_30360</name>
</gene>
<evidence type="ECO:0000259" key="10">
    <source>
        <dbReference type="PROSITE" id="PS51192"/>
    </source>
</evidence>
<keyword evidence="4 12" id="KW-0347">Helicase</keyword>
<dbReference type="InterPro" id="IPR055368">
    <property type="entry name" value="WH3_Lhr"/>
</dbReference>
<dbReference type="Pfam" id="PF08494">
    <property type="entry name" value="DEAD_assoc"/>
    <property type="match status" value="1"/>
</dbReference>
<keyword evidence="1" id="KW-0547">Nucleotide-binding</keyword>
<feature type="domain" description="Helicase C-terminal" evidence="11">
    <location>
        <begin position="321"/>
        <end position="521"/>
    </location>
</feature>
<evidence type="ECO:0000256" key="6">
    <source>
        <dbReference type="ARBA" id="ARBA00023125"/>
    </source>
</evidence>
<comment type="caution">
    <text evidence="12">The sequence shown here is derived from an EMBL/GenBank/DDBJ whole genome shotgun (WGS) entry which is preliminary data.</text>
</comment>
<keyword evidence="3" id="KW-0378">Hydrolase</keyword>
<evidence type="ECO:0000256" key="5">
    <source>
        <dbReference type="ARBA" id="ARBA00022840"/>
    </source>
</evidence>
<dbReference type="PROSITE" id="PS51194">
    <property type="entry name" value="HELICASE_CTER"/>
    <property type="match status" value="1"/>
</dbReference>
<dbReference type="Pfam" id="PF23234">
    <property type="entry name" value="WHD_4th_Lhr"/>
    <property type="match status" value="1"/>
</dbReference>
<sequence length="1719" mass="180746">MPTPDDPLARFEPATRAWFAGAFAQPTAAQAGAWDAVARDQHALVVAPTGSGKTLAAFLWSIDRIMSAPPPEERARRCRVLYVSPLKALAADVQRNLRSPLTGIRQAAARDGVEVPDVTVGMRTGDTPASERRSFAPRPPDILVTTPESLFLILTSSARAGLAGVETVVLDEIHAVAGSKRGAHLALSLERLDALLDRPAQRIGLSATVRPVDAVARFLGGGRDDSSAREVAVVQPPSHKEWAIDVVVPVPDLADLDSAPATGPSDGALPADGAAPGPGGAGTNGARTNGAGTNGPGTGDDEIDLSGEATRPLRRASVWPHVEERVVDLVTDHTSTIVFTNNRRGAERLTARMNEVWAQRQGLDVADPASTWAALVPGQSGTSVGIPPPTPGQRGLPEAVPAQGETLLARAHHGSMSRAERTRTETELKEGRLPAVVATSSLELGIDMGAVDLVVQVGAPPSVASGLQRIGRAGHQVGAVSKGVVFPLFRGDLVPATVIAQRMRAGEIEHMHVPANPLDVLAQQVVAALAVDDWAEEELLALVRRAAPFARLGDATWRAVLDMLAGRYPSEDFAELRARITWDRATGMLRGRPGALRLAATSGGTIPDKGAYGVFLATDGPDGGAPGDALTDTVAGGAARTRGGKRVGELDEEMVYESRVGDTFTLGSSTWRIQEITTDRVLVTPAPGLPGRLPFWKGDAQGRPAELGRAVGTFVREADAALAADLDAGRKHLRDAGLDAWAADNLAAYLTEQRLGTGRVPDDRTVVVERFRDELGDWRVVIHSPLGARVHAPWALVISARLRARFGLDVAAMHSDDGIVLRLPDAGGGWEGDPWDAGTAAAEDDDTGPRAQHTPGQVALDDLLLDPDEVLGAVRDELGSSVMFAARFREAAARALLLPRRRPDKRQPLWQQRQRSAQLLEVASQFPDFPIVLEAARECLQDDFDVAALADLMREIAAGGVRVVEVTTQTPSPFAQSLLFGYTAQFLYDGDAPLAERRAAALSLDPDLLAELLGDQGAADLAELLDPGAVERTEAELAGLAPDRQARDAEGLWDLLRRTGPHPLTALEARTREEARHAVARWLDELEATRRVIRVRFAGVEQWAVAEDAGRLRDALGVALPVGVPETFTEPVPDPLGDLLRRHARTHGPFGAGAAAQRFGLGVAVVAHGLARLEAGGVLARGSLRPGSLGGTGDEWCDPGVLRLLRRRSLAVLRAEVEPVEQEALGAFLPRWQNVSTGLLRAADGLVQAIEQLAGAAVPASALETLVLPARVTDYSPALLDELTVAGEVLWAGHSRLPGSGGGDGLVSLHLADGAPLTLPALEAIQEESPLDSDLHRAVLDLLTGSGGFFLPRVAELTGTAPDAVLEVLWDLVWAGQVTNDGLGALRERVSGAGAHRAPRTTARARPVRRSRFAVSPGRPTSALRASASVPGGGGRWAALPTREADPTLRAHALTQVLLERHGVLTRSGAAAEGVGAGYRDVYRVLSGLEERGAVRRGYFVEHLGGSQFALPGAVDRLRVDAQDRARIVEAELEAAERTTAVATGTGASSTSGAVVLAAMDPANPYGAALAWPAGPDRSAGGSSTSSHAPGNDGTGSGVVGPARDAEPTSGRSFESRPAAAHRPGRKAGAIVVLTHGDLALFVERGGRTVLSFTRSPARLAVAAAALARTVREGRLGRLVVQRVDGVSALEAARHDPVARALVEAGFAVTPRGLRISVR</sequence>
<dbReference type="Gene3D" id="3.40.50.300">
    <property type="entry name" value="P-loop containing nucleotide triphosphate hydrolases"/>
    <property type="match status" value="2"/>
</dbReference>
<dbReference type="SMART" id="SM00490">
    <property type="entry name" value="HELICc"/>
    <property type="match status" value="1"/>
</dbReference>
<evidence type="ECO:0000256" key="4">
    <source>
        <dbReference type="ARBA" id="ARBA00022806"/>
    </source>
</evidence>
<keyword evidence="13" id="KW-1185">Reference proteome</keyword>
<dbReference type="SUPFAM" id="SSF52540">
    <property type="entry name" value="P-loop containing nucleoside triphosphate hydrolases"/>
    <property type="match status" value="1"/>
</dbReference>
<feature type="domain" description="Helicase ATP-binding" evidence="10">
    <location>
        <begin position="34"/>
        <end position="227"/>
    </location>
</feature>
<accession>A0ABP8XI73</accession>
<organism evidence="12 13">
    <name type="scientific">Promicromonospora umidemergens</name>
    <dbReference type="NCBI Taxonomy" id="629679"/>
    <lineage>
        <taxon>Bacteria</taxon>
        <taxon>Bacillati</taxon>
        <taxon>Actinomycetota</taxon>
        <taxon>Actinomycetes</taxon>
        <taxon>Micrococcales</taxon>
        <taxon>Promicromonosporaceae</taxon>
        <taxon>Promicromonospora</taxon>
    </lineage>
</organism>
<dbReference type="Pfam" id="PF00271">
    <property type="entry name" value="Helicase_C"/>
    <property type="match status" value="1"/>
</dbReference>
<protein>
    <submittedName>
        <fullName evidence="12">ATP-dependent helicase</fullName>
    </submittedName>
</protein>
<reference evidence="13" key="1">
    <citation type="journal article" date="2019" name="Int. J. Syst. Evol. Microbiol.">
        <title>The Global Catalogue of Microorganisms (GCM) 10K type strain sequencing project: providing services to taxonomists for standard genome sequencing and annotation.</title>
        <authorList>
            <consortium name="The Broad Institute Genomics Platform"/>
            <consortium name="The Broad Institute Genome Sequencing Center for Infectious Disease"/>
            <person name="Wu L."/>
            <person name="Ma J."/>
        </authorList>
    </citation>
    <scope>NUCLEOTIDE SEQUENCE [LARGE SCALE GENOMIC DNA]</scope>
    <source>
        <strain evidence="13">JCM 17975</strain>
    </source>
</reference>
<feature type="region of interest" description="Disordered" evidence="9">
    <location>
        <begin position="118"/>
        <end position="139"/>
    </location>
</feature>
<keyword evidence="2" id="KW-0227">DNA damage</keyword>
<dbReference type="InterPro" id="IPR011545">
    <property type="entry name" value="DEAD/DEAH_box_helicase_dom"/>
</dbReference>
<dbReference type="InterPro" id="IPR014001">
    <property type="entry name" value="Helicase_ATP-bd"/>
</dbReference>
<evidence type="ECO:0000256" key="9">
    <source>
        <dbReference type="SAM" id="MobiDB-lite"/>
    </source>
</evidence>
<dbReference type="InterPro" id="IPR027417">
    <property type="entry name" value="P-loop_NTPase"/>
</dbReference>
<dbReference type="InterPro" id="IPR045628">
    <property type="entry name" value="Lhr_WH_dom"/>
</dbReference>
<dbReference type="EMBL" id="BAABHM010000012">
    <property type="protein sequence ID" value="GAA4706224.1"/>
    <property type="molecule type" value="Genomic_DNA"/>
</dbReference>
<keyword evidence="7" id="KW-0234">DNA repair</keyword>
<dbReference type="SMART" id="SM00487">
    <property type="entry name" value="DEXDc"/>
    <property type="match status" value="1"/>
</dbReference>
<evidence type="ECO:0000256" key="2">
    <source>
        <dbReference type="ARBA" id="ARBA00022763"/>
    </source>
</evidence>
<feature type="region of interest" description="Disordered" evidence="9">
    <location>
        <begin position="1415"/>
        <end position="1436"/>
    </location>
</feature>
<dbReference type="GO" id="GO:0004386">
    <property type="term" value="F:helicase activity"/>
    <property type="evidence" value="ECO:0007669"/>
    <property type="project" value="UniProtKB-KW"/>
</dbReference>
<evidence type="ECO:0000256" key="7">
    <source>
        <dbReference type="ARBA" id="ARBA00023204"/>
    </source>
</evidence>
<dbReference type="Pfam" id="PF19306">
    <property type="entry name" value="WHD_Lhr"/>
    <property type="match status" value="1"/>
</dbReference>
<evidence type="ECO:0000259" key="11">
    <source>
        <dbReference type="PROSITE" id="PS51194"/>
    </source>
</evidence>
<evidence type="ECO:0000313" key="13">
    <source>
        <dbReference type="Proteomes" id="UP001500843"/>
    </source>
</evidence>
<dbReference type="InterPro" id="IPR055367">
    <property type="entry name" value="WH4_Lhr"/>
</dbReference>
<dbReference type="InterPro" id="IPR055369">
    <property type="entry name" value="WH2_Lhr"/>
</dbReference>
<dbReference type="RefSeq" id="WP_253869379.1">
    <property type="nucleotide sequence ID" value="NZ_BAABHM010000012.1"/>
</dbReference>
<evidence type="ECO:0000256" key="1">
    <source>
        <dbReference type="ARBA" id="ARBA00022741"/>
    </source>
</evidence>
<dbReference type="InterPro" id="IPR052511">
    <property type="entry name" value="ATP-dep_Helicase"/>
</dbReference>
<feature type="compositionally biased region" description="Low complexity" evidence="9">
    <location>
        <begin position="266"/>
        <end position="275"/>
    </location>
</feature>
<dbReference type="InterPro" id="IPR001650">
    <property type="entry name" value="Helicase_C-like"/>
</dbReference>
<dbReference type="Proteomes" id="UP001500843">
    <property type="component" value="Unassembled WGS sequence"/>
</dbReference>